<accession>A0A6G5QML5</accession>
<dbReference type="AlphaFoldDB" id="A0A6G5QML5"/>
<protein>
    <submittedName>
        <fullName evidence="1">Uncharacterized protein</fullName>
    </submittedName>
</protein>
<dbReference type="Proteomes" id="UP000502377">
    <property type="component" value="Chromosome"/>
</dbReference>
<dbReference type="RefSeq" id="WP_004319944.1">
    <property type="nucleotide sequence ID" value="NZ_CP012543.1"/>
</dbReference>
<sequence>MRQHPISGDINRLKNELSELEKMGIKLEAAIMNAAQFSALASSIKGVEQKVSEYFSAVCDGKEYYANISAYLSQVLQTISIKSEKKGISLRANLKLQVAAKNIKDITELLQAQSAIMQKYKRRSLFNKDASRLRAVKTQLAELLKAQARLDKILKTQASVISNVILGEFKIMYKFFLYAVFIAKKRDDQLLLAEIISVCDKIAAMIEPVFGGQSLKTDELIYYYLVYELRGFKANFID</sequence>
<dbReference type="EMBL" id="CP012543">
    <property type="protein sequence ID" value="QCD46837.1"/>
    <property type="molecule type" value="Genomic_DNA"/>
</dbReference>
<gene>
    <name evidence="1" type="ORF">CRECT_1178</name>
</gene>
<proteinExistence type="predicted"/>
<reference evidence="1 2" key="1">
    <citation type="submission" date="2016-07" db="EMBL/GenBank/DDBJ databases">
        <title>Comparative genomics of the Campylobacter concisus group.</title>
        <authorList>
            <person name="Miller W.G."/>
            <person name="Yee E."/>
            <person name="Chapman M.H."/>
            <person name="Huynh S."/>
            <person name="Bono J.L."/>
            <person name="On S.L.W."/>
            <person name="StLeger J."/>
            <person name="Foster G."/>
            <person name="Parker C.T."/>
        </authorList>
    </citation>
    <scope>NUCLEOTIDE SEQUENCE [LARGE SCALE GENOMIC DNA]</scope>
    <source>
        <strain evidence="1 2">ATCC 33238</strain>
    </source>
</reference>
<evidence type="ECO:0000313" key="2">
    <source>
        <dbReference type="Proteomes" id="UP000502377"/>
    </source>
</evidence>
<name>A0A6G5QML5_CAMRE</name>
<organism evidence="1 2">
    <name type="scientific">Campylobacter rectus</name>
    <name type="common">Wolinella recta</name>
    <dbReference type="NCBI Taxonomy" id="203"/>
    <lineage>
        <taxon>Bacteria</taxon>
        <taxon>Pseudomonadati</taxon>
        <taxon>Campylobacterota</taxon>
        <taxon>Epsilonproteobacteria</taxon>
        <taxon>Campylobacterales</taxon>
        <taxon>Campylobacteraceae</taxon>
        <taxon>Campylobacter</taxon>
    </lineage>
</organism>
<dbReference type="KEGG" id="crx:CRECT_1178"/>
<evidence type="ECO:0000313" key="1">
    <source>
        <dbReference type="EMBL" id="QCD46837.1"/>
    </source>
</evidence>